<evidence type="ECO:0008006" key="4">
    <source>
        <dbReference type="Google" id="ProtNLM"/>
    </source>
</evidence>
<sequence length="350" mass="40717">MKILFIAPYPNEENSKDGMVQRVKHVDNIFSKYERGYLDVQHRKNFKGKTQIVDHLVKTYQLNSVVHMPAIHKILNTYDKIYVHSIAGLFYLLWILPFIDFKKIILDAHGIFPEELKFARSKKFIVFALIEKYVFSKLTRIICVTNAMRNHFIKKYPHTNSDNYFVYNILPSFNTEYISPEPLNSTDKINVIYSGNLQAWQNINLMLKVISSNDKPHIKYTILTGDVDGFKKELSRINLLHAEVLLASVKPQELPEYYSQAHYGFILRDDIDVNRVANPTKLIEYLSFGIIPIVKTPNIGDFMELGYEYISYLDFSEISQPKKSLNNQNIYKNLVKKMKNANLEGFVTNG</sequence>
<proteinExistence type="predicted"/>
<keyword evidence="1" id="KW-0472">Membrane</keyword>
<organism evidence="2 3">
    <name type="scientific">Pedobacter agri</name>
    <dbReference type="NCBI Taxonomy" id="454586"/>
    <lineage>
        <taxon>Bacteria</taxon>
        <taxon>Pseudomonadati</taxon>
        <taxon>Bacteroidota</taxon>
        <taxon>Sphingobacteriia</taxon>
        <taxon>Sphingobacteriales</taxon>
        <taxon>Sphingobacteriaceae</taxon>
        <taxon>Pedobacter</taxon>
    </lineage>
</organism>
<dbReference type="Gene3D" id="3.40.50.2000">
    <property type="entry name" value="Glycogen Phosphorylase B"/>
    <property type="match status" value="2"/>
</dbReference>
<dbReference type="SUPFAM" id="SSF53756">
    <property type="entry name" value="UDP-Glycosyltransferase/glycogen phosphorylase"/>
    <property type="match status" value="1"/>
</dbReference>
<evidence type="ECO:0000256" key="1">
    <source>
        <dbReference type="SAM" id="Phobius"/>
    </source>
</evidence>
<name>A0A9X3DAQ9_9SPHI</name>
<dbReference type="AlphaFoldDB" id="A0A9X3DAQ9"/>
<evidence type="ECO:0000313" key="2">
    <source>
        <dbReference type="EMBL" id="MCX3264077.1"/>
    </source>
</evidence>
<feature type="transmembrane region" description="Helical" evidence="1">
    <location>
        <begin position="81"/>
        <end position="99"/>
    </location>
</feature>
<comment type="caution">
    <text evidence="2">The sequence shown here is derived from an EMBL/GenBank/DDBJ whole genome shotgun (WGS) entry which is preliminary data.</text>
</comment>
<reference evidence="2" key="1">
    <citation type="submission" date="2022-11" db="EMBL/GenBank/DDBJ databases">
        <authorList>
            <person name="Graham C."/>
            <person name="Newman J.D."/>
        </authorList>
    </citation>
    <scope>NUCLEOTIDE SEQUENCE</scope>
    <source>
        <strain evidence="2">DSM 19486</strain>
    </source>
</reference>
<dbReference type="Proteomes" id="UP001142592">
    <property type="component" value="Unassembled WGS sequence"/>
</dbReference>
<dbReference type="EMBL" id="JAPJUH010000002">
    <property type="protein sequence ID" value="MCX3264077.1"/>
    <property type="molecule type" value="Genomic_DNA"/>
</dbReference>
<accession>A0A9X3DAQ9</accession>
<keyword evidence="1" id="KW-0812">Transmembrane</keyword>
<protein>
    <recommendedName>
        <fullName evidence="4">Glycosyltransferase subfamily 4-like N-terminal domain-containing protein</fullName>
    </recommendedName>
</protein>
<gene>
    <name evidence="2" type="ORF">OQZ29_04935</name>
</gene>
<dbReference type="RefSeq" id="WP_010603073.1">
    <property type="nucleotide sequence ID" value="NZ_JAPJUH010000002.1"/>
</dbReference>
<keyword evidence="1" id="KW-1133">Transmembrane helix</keyword>
<evidence type="ECO:0000313" key="3">
    <source>
        <dbReference type="Proteomes" id="UP001142592"/>
    </source>
</evidence>
<keyword evidence="3" id="KW-1185">Reference proteome</keyword>